<accession>A0AAN8KJN8</accession>
<evidence type="ECO:0000313" key="4">
    <source>
        <dbReference type="Proteomes" id="UP001347796"/>
    </source>
</evidence>
<dbReference type="EMBL" id="JAZGQO010000001">
    <property type="protein sequence ID" value="KAK6194867.1"/>
    <property type="molecule type" value="Genomic_DNA"/>
</dbReference>
<reference evidence="3 4" key="1">
    <citation type="submission" date="2024-01" db="EMBL/GenBank/DDBJ databases">
        <title>The genome of the rayed Mediterranean limpet Patella caerulea (Linnaeus, 1758).</title>
        <authorList>
            <person name="Anh-Thu Weber A."/>
            <person name="Halstead-Nussloch G."/>
        </authorList>
    </citation>
    <scope>NUCLEOTIDE SEQUENCE [LARGE SCALE GENOMIC DNA]</scope>
    <source>
        <strain evidence="3">AATW-2023a</strain>
        <tissue evidence="3">Whole specimen</tissue>
    </source>
</reference>
<feature type="region of interest" description="Disordered" evidence="1">
    <location>
        <begin position="1"/>
        <end position="31"/>
    </location>
</feature>
<feature type="compositionally biased region" description="Polar residues" evidence="1">
    <location>
        <begin position="16"/>
        <end position="25"/>
    </location>
</feature>
<proteinExistence type="predicted"/>
<dbReference type="AlphaFoldDB" id="A0AAN8KJN8"/>
<keyword evidence="2" id="KW-0812">Transmembrane</keyword>
<feature type="transmembrane region" description="Helical" evidence="2">
    <location>
        <begin position="124"/>
        <end position="147"/>
    </location>
</feature>
<keyword evidence="4" id="KW-1185">Reference proteome</keyword>
<evidence type="ECO:0000256" key="2">
    <source>
        <dbReference type="SAM" id="Phobius"/>
    </source>
</evidence>
<evidence type="ECO:0000313" key="3">
    <source>
        <dbReference type="EMBL" id="KAK6194867.1"/>
    </source>
</evidence>
<keyword evidence="2" id="KW-1133">Transmembrane helix</keyword>
<gene>
    <name evidence="3" type="ORF">SNE40_000405</name>
</gene>
<name>A0AAN8KJN8_PATCE</name>
<sequence length="153" mass="17824">MDKKQQFDPVVEQPYTPESLTVNNSVKDEEKGVESYSMDPYIKNTSENKNLEANTILPYLVRRRNSEELLPRPWKSVNQLIIVSYVSAVLCCFLGVVANHFAWRAKKTKNENRYHETKKFGKRSVIFIYLAFAGFLTMCIYIPIIILNEYGYL</sequence>
<protein>
    <submittedName>
        <fullName evidence="3">Uncharacterized protein</fullName>
    </submittedName>
</protein>
<feature type="transmembrane region" description="Helical" evidence="2">
    <location>
        <begin position="80"/>
        <end position="103"/>
    </location>
</feature>
<comment type="caution">
    <text evidence="3">The sequence shown here is derived from an EMBL/GenBank/DDBJ whole genome shotgun (WGS) entry which is preliminary data.</text>
</comment>
<dbReference type="Proteomes" id="UP001347796">
    <property type="component" value="Unassembled WGS sequence"/>
</dbReference>
<evidence type="ECO:0000256" key="1">
    <source>
        <dbReference type="SAM" id="MobiDB-lite"/>
    </source>
</evidence>
<keyword evidence="2" id="KW-0472">Membrane</keyword>
<organism evidence="3 4">
    <name type="scientific">Patella caerulea</name>
    <name type="common">Rayed Mediterranean limpet</name>
    <dbReference type="NCBI Taxonomy" id="87958"/>
    <lineage>
        <taxon>Eukaryota</taxon>
        <taxon>Metazoa</taxon>
        <taxon>Spiralia</taxon>
        <taxon>Lophotrochozoa</taxon>
        <taxon>Mollusca</taxon>
        <taxon>Gastropoda</taxon>
        <taxon>Patellogastropoda</taxon>
        <taxon>Patelloidea</taxon>
        <taxon>Patellidae</taxon>
        <taxon>Patella</taxon>
    </lineage>
</organism>